<feature type="domain" description="Trypsin-co-occurring" evidence="2">
    <location>
        <begin position="27"/>
        <end position="113"/>
    </location>
</feature>
<protein>
    <recommendedName>
        <fullName evidence="2">Trypsin-co-occurring domain-containing protein</fullName>
    </recommendedName>
</protein>
<sequence>MPMADFVAVPIAEDAPDERSGEGPPLVLFETAEADLVELHGGRPDVGELAAGTAGHLEAIGAAAEQVYRSLRARLQPDTVEMEISIGLSGEVGWFVAKSSASGSLKLKLAWKPEPPAEPGTPAEPDVRRS</sequence>
<evidence type="ECO:0000313" key="3">
    <source>
        <dbReference type="EMBL" id="NYH85387.1"/>
    </source>
</evidence>
<dbReference type="NCBIfam" id="NF041216">
    <property type="entry name" value="CU044_2847_fam"/>
    <property type="match status" value="1"/>
</dbReference>
<evidence type="ECO:0000313" key="4">
    <source>
        <dbReference type="Proteomes" id="UP000533017"/>
    </source>
</evidence>
<gene>
    <name evidence="3" type="ORF">FHR37_004238</name>
</gene>
<evidence type="ECO:0000256" key="1">
    <source>
        <dbReference type="SAM" id="MobiDB-lite"/>
    </source>
</evidence>
<name>A0ABX2S6X7_9ACTN</name>
<dbReference type="InterPro" id="IPR045794">
    <property type="entry name" value="Trypco1"/>
</dbReference>
<reference evidence="3 4" key="1">
    <citation type="submission" date="2020-07" db="EMBL/GenBank/DDBJ databases">
        <title>Sequencing the genomes of 1000 actinobacteria strains.</title>
        <authorList>
            <person name="Klenk H.-P."/>
        </authorList>
    </citation>
    <scope>NUCLEOTIDE SEQUENCE [LARGE SCALE GENOMIC DNA]</scope>
    <source>
        <strain evidence="3 4">DSM 45117</strain>
    </source>
</reference>
<evidence type="ECO:0000259" key="2">
    <source>
        <dbReference type="Pfam" id="PF19493"/>
    </source>
</evidence>
<organism evidence="3 4">
    <name type="scientific">Actinopolymorpha cephalotaxi</name>
    <dbReference type="NCBI Taxonomy" id="504797"/>
    <lineage>
        <taxon>Bacteria</taxon>
        <taxon>Bacillati</taxon>
        <taxon>Actinomycetota</taxon>
        <taxon>Actinomycetes</taxon>
        <taxon>Propionibacteriales</taxon>
        <taxon>Actinopolymorphaceae</taxon>
        <taxon>Actinopolymorpha</taxon>
    </lineage>
</organism>
<comment type="caution">
    <text evidence="3">The sequence shown here is derived from an EMBL/GenBank/DDBJ whole genome shotgun (WGS) entry which is preliminary data.</text>
</comment>
<dbReference type="EMBL" id="JACBZA010000001">
    <property type="protein sequence ID" value="NYH85387.1"/>
    <property type="molecule type" value="Genomic_DNA"/>
</dbReference>
<accession>A0ABX2S6X7</accession>
<keyword evidence="4" id="KW-1185">Reference proteome</keyword>
<dbReference type="Pfam" id="PF19493">
    <property type="entry name" value="Trypco1"/>
    <property type="match status" value="1"/>
</dbReference>
<feature type="region of interest" description="Disordered" evidence="1">
    <location>
        <begin position="110"/>
        <end position="130"/>
    </location>
</feature>
<proteinExistence type="predicted"/>
<dbReference type="Proteomes" id="UP000533017">
    <property type="component" value="Unassembled WGS sequence"/>
</dbReference>